<dbReference type="Proteomes" id="UP001595967">
    <property type="component" value="Unassembled WGS sequence"/>
</dbReference>
<dbReference type="RefSeq" id="WP_377724805.1">
    <property type="nucleotide sequence ID" value="NZ_JBHSEW010000004.1"/>
</dbReference>
<dbReference type="InterPro" id="IPR004919">
    <property type="entry name" value="GmrSD_N"/>
</dbReference>
<sequence length="570" mass="64887">MSYKLEYRTICFGVDSASRLPTQGIEGTFFIPSYQRGYRWTADEVTKLLDDIWESAGQRYSLQPIVVKSLGTGAWELIDGQQRLTTLWLLLRFMNKGEPRYHLEYQTRAGSQAYLRELDAAQAEENIDYFHMHQAYATIAGWFANKMGLQYQQFLVDEMFRFLSTSVRIIWYEVPENEEPIPLFTRLNQGRIPLTDAELLKAVLLSKVQEKHPGRETEIAAQWDGIERDLQRPDVWAFVTGQAAAQGRVTLQHGTRIDLLFDTLAKKPATGAPAYHTFDQLRPQAEGDSLAFWAKVEALHAQILGWFEEPLWHNKIGFLVTCGLSLQAIFDLAQGQGKKAFDNALTSRIKATLNTRADDLDGTLHYENSSHKVTLQRLLLLFNIEVRRDRFPFKEHVGATWSLEHIHAQNAQDLIRAEQWETWLAEHRQALSDIRATGNMAAIDPLLADINAATPHLHTKQFGLEEFKALAGRVLVELNDGVEEEADHSIANLALLSLGANAALSNAVFEVKRSKVLAMDRRGDYIPAATRNVFLKYYAPAYRLQPHFWGDADKDAYLREIKKKLAAYLQ</sequence>
<organism evidence="2 3">
    <name type="scientific">Comamonas nitrativorans</name>
    <dbReference type="NCBI Taxonomy" id="108437"/>
    <lineage>
        <taxon>Bacteria</taxon>
        <taxon>Pseudomonadati</taxon>
        <taxon>Pseudomonadota</taxon>
        <taxon>Betaproteobacteria</taxon>
        <taxon>Burkholderiales</taxon>
        <taxon>Comamonadaceae</taxon>
        <taxon>Comamonas</taxon>
    </lineage>
</organism>
<evidence type="ECO:0000259" key="1">
    <source>
        <dbReference type="Pfam" id="PF03235"/>
    </source>
</evidence>
<protein>
    <submittedName>
        <fullName evidence="2">DUF262 domain-containing protein</fullName>
    </submittedName>
</protein>
<dbReference type="EMBL" id="JBHSEW010000004">
    <property type="protein sequence ID" value="MFC4621740.1"/>
    <property type="molecule type" value="Genomic_DNA"/>
</dbReference>
<feature type="domain" description="GmrSD restriction endonucleases N-terminal" evidence="1">
    <location>
        <begin position="26"/>
        <end position="204"/>
    </location>
</feature>
<dbReference type="Pfam" id="PF03235">
    <property type="entry name" value="GmrSD_N"/>
    <property type="match status" value="1"/>
</dbReference>
<evidence type="ECO:0000313" key="2">
    <source>
        <dbReference type="EMBL" id="MFC4621740.1"/>
    </source>
</evidence>
<evidence type="ECO:0000313" key="3">
    <source>
        <dbReference type="Proteomes" id="UP001595967"/>
    </source>
</evidence>
<dbReference type="PANTHER" id="PTHR35149:SF2">
    <property type="entry name" value="DUF262 DOMAIN-CONTAINING PROTEIN"/>
    <property type="match status" value="1"/>
</dbReference>
<comment type="caution">
    <text evidence="2">The sequence shown here is derived from an EMBL/GenBank/DDBJ whole genome shotgun (WGS) entry which is preliminary data.</text>
</comment>
<name>A0ABV9GYH2_9BURK</name>
<gene>
    <name evidence="2" type="ORF">ACFO3A_05870</name>
</gene>
<dbReference type="PANTHER" id="PTHR35149">
    <property type="entry name" value="SLL5132 PROTEIN"/>
    <property type="match status" value="1"/>
</dbReference>
<accession>A0ABV9GYH2</accession>
<keyword evidence="3" id="KW-1185">Reference proteome</keyword>
<reference evidence="3" key="1">
    <citation type="journal article" date="2019" name="Int. J. Syst. Evol. Microbiol.">
        <title>The Global Catalogue of Microorganisms (GCM) 10K type strain sequencing project: providing services to taxonomists for standard genome sequencing and annotation.</title>
        <authorList>
            <consortium name="The Broad Institute Genomics Platform"/>
            <consortium name="The Broad Institute Genome Sequencing Center for Infectious Disease"/>
            <person name="Wu L."/>
            <person name="Ma J."/>
        </authorList>
    </citation>
    <scope>NUCLEOTIDE SEQUENCE [LARGE SCALE GENOMIC DNA]</scope>
    <source>
        <strain evidence="3">JCM 11650</strain>
    </source>
</reference>
<proteinExistence type="predicted"/>